<protein>
    <submittedName>
        <fullName evidence="1">Uncharacterized protein</fullName>
    </submittedName>
</protein>
<reference evidence="1" key="2">
    <citation type="submission" date="2020-11" db="EMBL/GenBank/DDBJ databases">
        <authorList>
            <person name="McCartney M.A."/>
            <person name="Auch B."/>
            <person name="Kono T."/>
            <person name="Mallez S."/>
            <person name="Becker A."/>
            <person name="Gohl D.M."/>
            <person name="Silverstein K.A.T."/>
            <person name="Koren S."/>
            <person name="Bechman K.B."/>
            <person name="Herman A."/>
            <person name="Abrahante J.E."/>
            <person name="Garbe J."/>
        </authorList>
    </citation>
    <scope>NUCLEOTIDE SEQUENCE</scope>
    <source>
        <strain evidence="1">Duluth1</strain>
        <tissue evidence="1">Whole animal</tissue>
    </source>
</reference>
<gene>
    <name evidence="1" type="ORF">DPMN_067014</name>
</gene>
<evidence type="ECO:0000313" key="1">
    <source>
        <dbReference type="EMBL" id="KAH3707604.1"/>
    </source>
</evidence>
<reference evidence="1" key="1">
    <citation type="journal article" date="2019" name="bioRxiv">
        <title>The Genome of the Zebra Mussel, Dreissena polymorpha: A Resource for Invasive Species Research.</title>
        <authorList>
            <person name="McCartney M.A."/>
            <person name="Auch B."/>
            <person name="Kono T."/>
            <person name="Mallez S."/>
            <person name="Zhang Y."/>
            <person name="Obille A."/>
            <person name="Becker A."/>
            <person name="Abrahante J.E."/>
            <person name="Garbe J."/>
            <person name="Badalamenti J.P."/>
            <person name="Herman A."/>
            <person name="Mangelson H."/>
            <person name="Liachko I."/>
            <person name="Sullivan S."/>
            <person name="Sone E.D."/>
            <person name="Koren S."/>
            <person name="Silverstein K.A.T."/>
            <person name="Beckman K.B."/>
            <person name="Gohl D.M."/>
        </authorList>
    </citation>
    <scope>NUCLEOTIDE SEQUENCE</scope>
    <source>
        <strain evidence="1">Duluth1</strain>
        <tissue evidence="1">Whole animal</tissue>
    </source>
</reference>
<dbReference type="EMBL" id="JAIWYP010000014">
    <property type="protein sequence ID" value="KAH3707604.1"/>
    <property type="molecule type" value="Genomic_DNA"/>
</dbReference>
<name>A0A9D3YXB2_DREPO</name>
<sequence>MAYKPGVKFIEIQNVERVRPLGSIGKLQNTNATGVVHKGARFVIIVRFRFDENEKRPAVL</sequence>
<evidence type="ECO:0000313" key="2">
    <source>
        <dbReference type="Proteomes" id="UP000828390"/>
    </source>
</evidence>
<keyword evidence="2" id="KW-1185">Reference proteome</keyword>
<dbReference type="AlphaFoldDB" id="A0A9D3YXB2"/>
<comment type="caution">
    <text evidence="1">The sequence shown here is derived from an EMBL/GenBank/DDBJ whole genome shotgun (WGS) entry which is preliminary data.</text>
</comment>
<organism evidence="1 2">
    <name type="scientific">Dreissena polymorpha</name>
    <name type="common">Zebra mussel</name>
    <name type="synonym">Mytilus polymorpha</name>
    <dbReference type="NCBI Taxonomy" id="45954"/>
    <lineage>
        <taxon>Eukaryota</taxon>
        <taxon>Metazoa</taxon>
        <taxon>Spiralia</taxon>
        <taxon>Lophotrochozoa</taxon>
        <taxon>Mollusca</taxon>
        <taxon>Bivalvia</taxon>
        <taxon>Autobranchia</taxon>
        <taxon>Heteroconchia</taxon>
        <taxon>Euheterodonta</taxon>
        <taxon>Imparidentia</taxon>
        <taxon>Neoheterodontei</taxon>
        <taxon>Myida</taxon>
        <taxon>Dreissenoidea</taxon>
        <taxon>Dreissenidae</taxon>
        <taxon>Dreissena</taxon>
    </lineage>
</organism>
<dbReference type="Proteomes" id="UP000828390">
    <property type="component" value="Unassembled WGS sequence"/>
</dbReference>
<proteinExistence type="predicted"/>
<accession>A0A9D3YXB2</accession>